<organism evidence="4 5">
    <name type="scientific">Pelagibacterium flavum</name>
    <dbReference type="NCBI Taxonomy" id="2984530"/>
    <lineage>
        <taxon>Bacteria</taxon>
        <taxon>Pseudomonadati</taxon>
        <taxon>Pseudomonadota</taxon>
        <taxon>Alphaproteobacteria</taxon>
        <taxon>Hyphomicrobiales</taxon>
        <taxon>Devosiaceae</taxon>
        <taxon>Pelagibacterium</taxon>
    </lineage>
</organism>
<feature type="compositionally biased region" description="Acidic residues" evidence="1">
    <location>
        <begin position="51"/>
        <end position="67"/>
    </location>
</feature>
<keyword evidence="2" id="KW-0732">Signal</keyword>
<feature type="chain" id="PRO_5045543649" evidence="2">
    <location>
        <begin position="21"/>
        <end position="258"/>
    </location>
</feature>
<sequence>MRCLAIVLALVLLTAMPVAGQEPQAEPPLPQPRPEGLGSENGESEAPAPQAEEEPEAVPNDEPEPETGEPGRIYQAACPALLTGSVVGEMVPPQSEGSCGLQSPIAVSAVLVNGRKIPLSGSPVTNCTMATALADWAGEVDAYAGAVLDTEIESLATGPGYTCRLRNGADTGFVSEHGLGNAIDIAAVNLADGSTISVLEDWRALPAQPEAKFLSFAHSAACGRFTTVLGPEANSEHEDHFHFDLGCHGQSCTARICQ</sequence>
<feature type="compositionally biased region" description="Low complexity" evidence="1">
    <location>
        <begin position="34"/>
        <end position="50"/>
    </location>
</feature>
<gene>
    <name evidence="4" type="ORF">OF122_18970</name>
</gene>
<evidence type="ECO:0000313" key="4">
    <source>
        <dbReference type="EMBL" id="UYQ72088.1"/>
    </source>
</evidence>
<dbReference type="Proteomes" id="UP001163882">
    <property type="component" value="Chromosome"/>
</dbReference>
<feature type="signal peptide" evidence="2">
    <location>
        <begin position="1"/>
        <end position="20"/>
    </location>
</feature>
<evidence type="ECO:0000256" key="2">
    <source>
        <dbReference type="SAM" id="SignalP"/>
    </source>
</evidence>
<feature type="domain" description="Extensin-like C-terminal" evidence="3">
    <location>
        <begin position="79"/>
        <end position="257"/>
    </location>
</feature>
<name>A0ABY6IN99_9HYPH</name>
<feature type="region of interest" description="Disordered" evidence="1">
    <location>
        <begin position="21"/>
        <end position="71"/>
    </location>
</feature>
<dbReference type="InterPro" id="IPR009683">
    <property type="entry name" value="Extensin-like_C"/>
</dbReference>
<dbReference type="Pfam" id="PF06904">
    <property type="entry name" value="Extensin-like_C"/>
    <property type="match status" value="1"/>
</dbReference>
<reference evidence="4" key="1">
    <citation type="submission" date="2022-10" db="EMBL/GenBank/DDBJ databases">
        <title>YIM 151497 complete genome.</title>
        <authorList>
            <person name="Chen X."/>
        </authorList>
    </citation>
    <scope>NUCLEOTIDE SEQUENCE</scope>
    <source>
        <strain evidence="4">YIM 151497</strain>
    </source>
</reference>
<accession>A0ABY6IN99</accession>
<evidence type="ECO:0000313" key="5">
    <source>
        <dbReference type="Proteomes" id="UP001163882"/>
    </source>
</evidence>
<evidence type="ECO:0000259" key="3">
    <source>
        <dbReference type="Pfam" id="PF06904"/>
    </source>
</evidence>
<protein>
    <submittedName>
        <fullName evidence="4">Extensin family protein</fullName>
    </submittedName>
</protein>
<dbReference type="EMBL" id="CP107716">
    <property type="protein sequence ID" value="UYQ72088.1"/>
    <property type="molecule type" value="Genomic_DNA"/>
</dbReference>
<evidence type="ECO:0000256" key="1">
    <source>
        <dbReference type="SAM" id="MobiDB-lite"/>
    </source>
</evidence>
<keyword evidence="5" id="KW-1185">Reference proteome</keyword>
<dbReference type="RefSeq" id="WP_264225729.1">
    <property type="nucleotide sequence ID" value="NZ_CP107716.1"/>
</dbReference>
<proteinExistence type="predicted"/>